<dbReference type="Gene3D" id="3.40.30.10">
    <property type="entry name" value="Glutaredoxin"/>
    <property type="match status" value="1"/>
</dbReference>
<evidence type="ECO:0000256" key="7">
    <source>
        <dbReference type="PIRNR" id="PIRNR000077"/>
    </source>
</evidence>
<comment type="similarity">
    <text evidence="1 7">Belongs to the thioredoxin family.</text>
</comment>
<evidence type="ECO:0000256" key="5">
    <source>
        <dbReference type="ARBA" id="ARBA00023284"/>
    </source>
</evidence>
<evidence type="ECO:0000256" key="9">
    <source>
        <dbReference type="PIRSR" id="PIRSR000077-4"/>
    </source>
</evidence>
<reference evidence="12" key="1">
    <citation type="submission" date="2016-10" db="EMBL/GenBank/DDBJ databases">
        <authorList>
            <person name="Varghese N."/>
            <person name="Submissions S."/>
        </authorList>
    </citation>
    <scope>NUCLEOTIDE SEQUENCE [LARGE SCALE GENOMIC DNA]</scope>
    <source>
        <strain evidence="12">DSM 16858</strain>
    </source>
</reference>
<evidence type="ECO:0000256" key="8">
    <source>
        <dbReference type="PIRSR" id="PIRSR000077-1"/>
    </source>
</evidence>
<keyword evidence="4 9" id="KW-1015">Disulfide bond</keyword>
<dbReference type="PANTHER" id="PTHR45663">
    <property type="entry name" value="GEO12009P1"/>
    <property type="match status" value="1"/>
</dbReference>
<dbReference type="PANTHER" id="PTHR45663:SF11">
    <property type="entry name" value="GEO12009P1"/>
    <property type="match status" value="1"/>
</dbReference>
<keyword evidence="3" id="KW-0249">Electron transport</keyword>
<keyword evidence="12" id="KW-1185">Reference proteome</keyword>
<evidence type="ECO:0000256" key="4">
    <source>
        <dbReference type="ARBA" id="ARBA00023157"/>
    </source>
</evidence>
<feature type="disulfide bond" description="Redox-active" evidence="9">
    <location>
        <begin position="33"/>
        <end position="36"/>
    </location>
</feature>
<dbReference type="FunFam" id="3.40.30.10:FF:000001">
    <property type="entry name" value="Thioredoxin"/>
    <property type="match status" value="1"/>
</dbReference>
<dbReference type="InterPro" id="IPR036249">
    <property type="entry name" value="Thioredoxin-like_sf"/>
</dbReference>
<evidence type="ECO:0000313" key="12">
    <source>
        <dbReference type="Proteomes" id="UP000199181"/>
    </source>
</evidence>
<organism evidence="11 12">
    <name type="scientific">Stigmatella erecta</name>
    <dbReference type="NCBI Taxonomy" id="83460"/>
    <lineage>
        <taxon>Bacteria</taxon>
        <taxon>Pseudomonadati</taxon>
        <taxon>Myxococcota</taxon>
        <taxon>Myxococcia</taxon>
        <taxon>Myxococcales</taxon>
        <taxon>Cystobacterineae</taxon>
        <taxon>Archangiaceae</taxon>
        <taxon>Stigmatella</taxon>
    </lineage>
</organism>
<accession>A0A1I0EKG9</accession>
<keyword evidence="5 9" id="KW-0676">Redox-active center</keyword>
<dbReference type="PROSITE" id="PS51352">
    <property type="entry name" value="THIOREDOXIN_2"/>
    <property type="match status" value="1"/>
</dbReference>
<protein>
    <recommendedName>
        <fullName evidence="6 7">Thioredoxin</fullName>
    </recommendedName>
</protein>
<dbReference type="PRINTS" id="PR00421">
    <property type="entry name" value="THIOREDOXIN"/>
</dbReference>
<name>A0A1I0EKG9_9BACT</name>
<proteinExistence type="inferred from homology"/>
<feature type="site" description="Contributes to redox potential value" evidence="8">
    <location>
        <position position="34"/>
    </location>
</feature>
<feature type="active site" description="Nucleophile" evidence="8">
    <location>
        <position position="33"/>
    </location>
</feature>
<evidence type="ECO:0000256" key="1">
    <source>
        <dbReference type="ARBA" id="ARBA00008987"/>
    </source>
</evidence>
<dbReference type="CDD" id="cd02947">
    <property type="entry name" value="TRX_family"/>
    <property type="match status" value="1"/>
</dbReference>
<gene>
    <name evidence="11" type="ORF">SAMN05443639_1038</name>
</gene>
<evidence type="ECO:0000256" key="3">
    <source>
        <dbReference type="ARBA" id="ARBA00022982"/>
    </source>
</evidence>
<dbReference type="InterPro" id="IPR005746">
    <property type="entry name" value="Thioredoxin"/>
</dbReference>
<dbReference type="NCBIfam" id="TIGR01068">
    <property type="entry name" value="thioredoxin"/>
    <property type="match status" value="1"/>
</dbReference>
<dbReference type="GO" id="GO:0045454">
    <property type="term" value="P:cell redox homeostasis"/>
    <property type="evidence" value="ECO:0007669"/>
    <property type="project" value="TreeGrafter"/>
</dbReference>
<dbReference type="PIRSF" id="PIRSF000077">
    <property type="entry name" value="Thioredoxin"/>
    <property type="match status" value="1"/>
</dbReference>
<feature type="site" description="Deprotonates C-terminal active site Cys" evidence="8">
    <location>
        <position position="27"/>
    </location>
</feature>
<feature type="active site" description="Nucleophile" evidence="8">
    <location>
        <position position="36"/>
    </location>
</feature>
<sequence>MSDPCIHVSAASFDEAVLKAQGPVLVDVWASWCGPCSRLAPLLEELVGEYAGRLTLAKLNIDENRAIARQHGVQRLPTLLLFKAGSVVAVKEGVPSKPQLTEFLAAHL</sequence>
<evidence type="ECO:0000256" key="6">
    <source>
        <dbReference type="NCBIfam" id="TIGR01068"/>
    </source>
</evidence>
<feature type="domain" description="Thioredoxin" evidence="10">
    <location>
        <begin position="1"/>
        <end position="108"/>
    </location>
</feature>
<dbReference type="EMBL" id="FOIJ01000003">
    <property type="protein sequence ID" value="SET45455.1"/>
    <property type="molecule type" value="Genomic_DNA"/>
</dbReference>
<keyword evidence="2" id="KW-0813">Transport</keyword>
<dbReference type="Proteomes" id="UP000199181">
    <property type="component" value="Unassembled WGS sequence"/>
</dbReference>
<evidence type="ECO:0000313" key="11">
    <source>
        <dbReference type="EMBL" id="SET45455.1"/>
    </source>
</evidence>
<evidence type="ECO:0000256" key="2">
    <source>
        <dbReference type="ARBA" id="ARBA00022448"/>
    </source>
</evidence>
<dbReference type="SUPFAM" id="SSF52833">
    <property type="entry name" value="Thioredoxin-like"/>
    <property type="match status" value="1"/>
</dbReference>
<dbReference type="RefSeq" id="WP_093517428.1">
    <property type="nucleotide sequence ID" value="NZ_FOIJ01000003.1"/>
</dbReference>
<dbReference type="InterPro" id="IPR017937">
    <property type="entry name" value="Thioredoxin_CS"/>
</dbReference>
<feature type="site" description="Contributes to redox potential value" evidence="8">
    <location>
        <position position="35"/>
    </location>
</feature>
<dbReference type="AlphaFoldDB" id="A0A1I0EKG9"/>
<dbReference type="GO" id="GO:0015035">
    <property type="term" value="F:protein-disulfide reductase activity"/>
    <property type="evidence" value="ECO:0007669"/>
    <property type="project" value="UniProtKB-UniRule"/>
</dbReference>
<dbReference type="Pfam" id="PF00085">
    <property type="entry name" value="Thioredoxin"/>
    <property type="match status" value="1"/>
</dbReference>
<dbReference type="GO" id="GO:0005829">
    <property type="term" value="C:cytosol"/>
    <property type="evidence" value="ECO:0007669"/>
    <property type="project" value="TreeGrafter"/>
</dbReference>
<dbReference type="InterPro" id="IPR013766">
    <property type="entry name" value="Thioredoxin_domain"/>
</dbReference>
<evidence type="ECO:0000259" key="10">
    <source>
        <dbReference type="PROSITE" id="PS51352"/>
    </source>
</evidence>
<dbReference type="PROSITE" id="PS00194">
    <property type="entry name" value="THIOREDOXIN_1"/>
    <property type="match status" value="1"/>
</dbReference>